<keyword evidence="5 7" id="KW-1133">Transmembrane helix</keyword>
<dbReference type="CDD" id="cd06261">
    <property type="entry name" value="TM_PBP2"/>
    <property type="match status" value="1"/>
</dbReference>
<reference evidence="8" key="2">
    <citation type="journal article" date="2015" name="Genome Announc.">
        <title>Draft Genome Sequence of Filamentous Marine Cyanobacterium Lyngbya confervoides Strain BDU141951.</title>
        <authorList>
            <person name="Chandrababunaidu M.M."/>
            <person name="Sen D."/>
            <person name="Tripathy S."/>
        </authorList>
    </citation>
    <scope>NUCLEOTIDE SEQUENCE</scope>
    <source>
        <strain evidence="8">BDU141951</strain>
    </source>
</reference>
<evidence type="ECO:0000256" key="1">
    <source>
        <dbReference type="ARBA" id="ARBA00004651"/>
    </source>
</evidence>
<dbReference type="GO" id="GO:0055085">
    <property type="term" value="P:transmembrane transport"/>
    <property type="evidence" value="ECO:0007669"/>
    <property type="project" value="InterPro"/>
</dbReference>
<dbReference type="PROSITE" id="PS50928">
    <property type="entry name" value="ABC_TM1"/>
    <property type="match status" value="1"/>
</dbReference>
<dbReference type="AlphaFoldDB" id="A0A0C1Y0H7"/>
<evidence type="ECO:0000256" key="5">
    <source>
        <dbReference type="ARBA" id="ARBA00022989"/>
    </source>
</evidence>
<gene>
    <name evidence="8" type="ORF">QQ91_003990</name>
</gene>
<accession>A0A0C1Y0H7</accession>
<keyword evidence="2 7" id="KW-0813">Transport</keyword>
<comment type="similarity">
    <text evidence="7">Belongs to the binding-protein-dependent transport system permease family.</text>
</comment>
<evidence type="ECO:0000256" key="6">
    <source>
        <dbReference type="ARBA" id="ARBA00023136"/>
    </source>
</evidence>
<evidence type="ECO:0000313" key="8">
    <source>
        <dbReference type="EMBL" id="NEV66273.1"/>
    </source>
</evidence>
<dbReference type="InterPro" id="IPR050901">
    <property type="entry name" value="BP-dep_ABC_trans_perm"/>
</dbReference>
<dbReference type="EMBL" id="JTHE02000003">
    <property type="protein sequence ID" value="NEV66273.1"/>
    <property type="molecule type" value="Genomic_DNA"/>
</dbReference>
<dbReference type="InterPro" id="IPR000515">
    <property type="entry name" value="MetI-like"/>
</dbReference>
<evidence type="ECO:0000256" key="4">
    <source>
        <dbReference type="ARBA" id="ARBA00022692"/>
    </source>
</evidence>
<name>A0A0C1Y0H7_9CYAN</name>
<dbReference type="PANTHER" id="PTHR32243:SF18">
    <property type="entry name" value="INNER MEMBRANE ABC TRANSPORTER PERMEASE PROTEIN YCJP"/>
    <property type="match status" value="1"/>
</dbReference>
<feature type="transmembrane region" description="Helical" evidence="7">
    <location>
        <begin position="156"/>
        <end position="179"/>
    </location>
</feature>
<feature type="transmembrane region" description="Helical" evidence="7">
    <location>
        <begin position="84"/>
        <end position="111"/>
    </location>
</feature>
<dbReference type="Pfam" id="PF00528">
    <property type="entry name" value="BPD_transp_1"/>
    <property type="match status" value="1"/>
</dbReference>
<sequence length="296" mass="32699">MTTAPQPVTPQSSESQGRSIPWQRIAMWAAVIFTVLFSLGPPMWELLTSIKTNDAITADSVVYIPSWDQFTFEHYVQLFTLNQFHIYILNSLFVAVVSTLLCLGIGSPAAYALARLRIPGERIVLTCVMGVTLFPYILLFLGLLRLVQFTGLANNYLALIIPYTAINMPLTILVMRSFFQQLPRDLEDSAKVDGYNVIQMLWQIILPMTLPALVTTGILAFIFAWNEFIFALTFITQESMKTIPVAAAQLGGTSLFEVPYGPLAAATVVGTLPLVLLVLFFQRKIVQGLTAGSVKG</sequence>
<protein>
    <submittedName>
        <fullName evidence="8">Carbohydrate ABC transporter permease</fullName>
    </submittedName>
</protein>
<reference evidence="8" key="3">
    <citation type="submission" date="2020-02" db="EMBL/GenBank/DDBJ databases">
        <authorList>
            <person name="Sarangi A.N."/>
            <person name="Ghosh S."/>
            <person name="Mukherjee M."/>
            <person name="Tripathy S."/>
        </authorList>
    </citation>
    <scope>NUCLEOTIDE SEQUENCE</scope>
    <source>
        <strain evidence="8">BDU141951</strain>
    </source>
</reference>
<proteinExistence type="inferred from homology"/>
<keyword evidence="6 7" id="KW-0472">Membrane</keyword>
<feature type="transmembrane region" description="Helical" evidence="7">
    <location>
        <begin position="260"/>
        <end position="281"/>
    </location>
</feature>
<comment type="subcellular location">
    <subcellularLocation>
        <location evidence="1 7">Cell membrane</location>
        <topology evidence="1 7">Multi-pass membrane protein</topology>
    </subcellularLocation>
</comment>
<comment type="caution">
    <text evidence="8">The sequence shown here is derived from an EMBL/GenBank/DDBJ whole genome shotgun (WGS) entry which is preliminary data.</text>
</comment>
<evidence type="ECO:0000256" key="3">
    <source>
        <dbReference type="ARBA" id="ARBA00022475"/>
    </source>
</evidence>
<evidence type="ECO:0000256" key="2">
    <source>
        <dbReference type="ARBA" id="ARBA00022448"/>
    </source>
</evidence>
<dbReference type="PANTHER" id="PTHR32243">
    <property type="entry name" value="MALTOSE TRANSPORT SYSTEM PERMEASE-RELATED"/>
    <property type="match status" value="1"/>
</dbReference>
<dbReference type="SUPFAM" id="SSF161098">
    <property type="entry name" value="MetI-like"/>
    <property type="match status" value="1"/>
</dbReference>
<dbReference type="Gene3D" id="1.10.3720.10">
    <property type="entry name" value="MetI-like"/>
    <property type="match status" value="1"/>
</dbReference>
<dbReference type="GO" id="GO:0005886">
    <property type="term" value="C:plasma membrane"/>
    <property type="evidence" value="ECO:0007669"/>
    <property type="project" value="UniProtKB-SubCell"/>
</dbReference>
<organism evidence="8">
    <name type="scientific">Lyngbya confervoides BDU141951</name>
    <dbReference type="NCBI Taxonomy" id="1574623"/>
    <lineage>
        <taxon>Bacteria</taxon>
        <taxon>Bacillati</taxon>
        <taxon>Cyanobacteriota</taxon>
        <taxon>Cyanophyceae</taxon>
        <taxon>Oscillatoriophycideae</taxon>
        <taxon>Oscillatoriales</taxon>
        <taxon>Microcoleaceae</taxon>
        <taxon>Lyngbya</taxon>
    </lineage>
</organism>
<keyword evidence="3" id="KW-1003">Cell membrane</keyword>
<reference evidence="8" key="1">
    <citation type="submission" date="2014-11" db="EMBL/GenBank/DDBJ databases">
        <authorList>
            <person name="Malar M.C."/>
            <person name="Sen D."/>
            <person name="Tripathy S."/>
        </authorList>
    </citation>
    <scope>NUCLEOTIDE SEQUENCE</scope>
    <source>
        <strain evidence="8">BDU141951</strain>
    </source>
</reference>
<evidence type="ECO:0000256" key="7">
    <source>
        <dbReference type="RuleBase" id="RU363032"/>
    </source>
</evidence>
<keyword evidence="4 7" id="KW-0812">Transmembrane</keyword>
<feature type="transmembrane region" description="Helical" evidence="7">
    <location>
        <begin position="123"/>
        <end position="144"/>
    </location>
</feature>
<feature type="transmembrane region" description="Helical" evidence="7">
    <location>
        <begin position="200"/>
        <end position="225"/>
    </location>
</feature>
<feature type="transmembrane region" description="Helical" evidence="7">
    <location>
        <begin position="25"/>
        <end position="44"/>
    </location>
</feature>
<dbReference type="InterPro" id="IPR035906">
    <property type="entry name" value="MetI-like_sf"/>
</dbReference>